<dbReference type="AlphaFoldDB" id="E8MZT0"/>
<proteinExistence type="predicted"/>
<keyword evidence="2" id="KW-1185">Reference proteome</keyword>
<name>E8MZT0_ANATU</name>
<sequence>MKNNELFEYVISTEELAISLALVNRPDLAKATLFEVFGELPNNVLEERLKSSSHSILARGLATIDNNGMPHLSEKFQQALAPLFLFEGMLQMVINRNTPQIINIHLGKEHQFTAHWVEQGVIHHLVFGDLVSILDWITEQSSLPEHLSEELYLLSEKIKGKIPMEIFADLPDKEFSDGVFVLTQYGLDPELAKILLKDIRQPEFRGSVSYLPFHSDQKFESENYFQPVAGVFFLKGKSSWILTFPKEEKKQNGTLLPGTKNEMRVNIQELLLKKDLAFS</sequence>
<dbReference type="EMBL" id="AP012029">
    <property type="protein sequence ID" value="BAJ64628.1"/>
    <property type="molecule type" value="Genomic_DNA"/>
</dbReference>
<dbReference type="Proteomes" id="UP000008922">
    <property type="component" value="Chromosome"/>
</dbReference>
<dbReference type="KEGG" id="atm:ANT_26020"/>
<protein>
    <submittedName>
        <fullName evidence="1">Uncharacterized protein</fullName>
    </submittedName>
</protein>
<evidence type="ECO:0000313" key="2">
    <source>
        <dbReference type="Proteomes" id="UP000008922"/>
    </source>
</evidence>
<dbReference type="InParanoid" id="E8MZT0"/>
<organism evidence="1 2">
    <name type="scientific">Anaerolinea thermophila (strain DSM 14523 / JCM 11388 / NBRC 100420 / UNI-1)</name>
    <dbReference type="NCBI Taxonomy" id="926569"/>
    <lineage>
        <taxon>Bacteria</taxon>
        <taxon>Bacillati</taxon>
        <taxon>Chloroflexota</taxon>
        <taxon>Anaerolineae</taxon>
        <taxon>Anaerolineales</taxon>
        <taxon>Anaerolineaceae</taxon>
        <taxon>Anaerolinea</taxon>
    </lineage>
</organism>
<evidence type="ECO:0000313" key="1">
    <source>
        <dbReference type="EMBL" id="BAJ64628.1"/>
    </source>
</evidence>
<dbReference type="STRING" id="926569.ANT_26020"/>
<gene>
    <name evidence="1" type="ordered locus">ANT_26020</name>
</gene>
<reference evidence="1 2" key="1">
    <citation type="submission" date="2010-12" db="EMBL/GenBank/DDBJ databases">
        <title>Whole genome sequence of Anaerolinea thermophila UNI-1.</title>
        <authorList>
            <person name="Narita-Yamada S."/>
            <person name="Kishi E."/>
            <person name="Watanabe Y."/>
            <person name="Takasaki K."/>
            <person name="Ankai A."/>
            <person name="Oguchi A."/>
            <person name="Fukui S."/>
            <person name="Takahashi M."/>
            <person name="Yashiro I."/>
            <person name="Hosoyama A."/>
            <person name="Sekiguchi Y."/>
            <person name="Hanada S."/>
            <person name="Fujita N."/>
        </authorList>
    </citation>
    <scope>NUCLEOTIDE SEQUENCE [LARGE SCALE GENOMIC DNA]</scope>
    <source>
        <strain evidence="2">DSM 14523 / JCM 11388 / NBRC 100420 / UNI-1</strain>
    </source>
</reference>
<dbReference type="RefSeq" id="WP_013560983.1">
    <property type="nucleotide sequence ID" value="NC_014960.1"/>
</dbReference>
<dbReference type="HOGENOM" id="CLU_996196_0_0_0"/>
<accession>E8MZT0</accession>